<protein>
    <submittedName>
        <fullName evidence="3">SRPBCC domain-containing protein</fullName>
    </submittedName>
</protein>
<dbReference type="KEGG" id="bcau:I6G59_02175"/>
<evidence type="ECO:0000313" key="3">
    <source>
        <dbReference type="EMBL" id="QPS34161.1"/>
    </source>
</evidence>
<gene>
    <name evidence="3" type="ORF">I6G59_02175</name>
</gene>
<organism evidence="3 4">
    <name type="scientific">Brevibacterium casei</name>
    <dbReference type="NCBI Taxonomy" id="33889"/>
    <lineage>
        <taxon>Bacteria</taxon>
        <taxon>Bacillati</taxon>
        <taxon>Actinomycetota</taxon>
        <taxon>Actinomycetes</taxon>
        <taxon>Micrococcales</taxon>
        <taxon>Brevibacteriaceae</taxon>
        <taxon>Brevibacterium</taxon>
    </lineage>
</organism>
<dbReference type="Proteomes" id="UP000594979">
    <property type="component" value="Chromosome"/>
</dbReference>
<dbReference type="Gene3D" id="3.30.530.20">
    <property type="match status" value="1"/>
</dbReference>
<dbReference type="Pfam" id="PF08327">
    <property type="entry name" value="AHSA1"/>
    <property type="match status" value="1"/>
</dbReference>
<dbReference type="InterPro" id="IPR023393">
    <property type="entry name" value="START-like_dom_sf"/>
</dbReference>
<feature type="domain" description="Activator of Hsp90 ATPase homologue 1/2-like C-terminal" evidence="2">
    <location>
        <begin position="32"/>
        <end position="171"/>
    </location>
</feature>
<evidence type="ECO:0000259" key="2">
    <source>
        <dbReference type="Pfam" id="PF08327"/>
    </source>
</evidence>
<evidence type="ECO:0000313" key="4">
    <source>
        <dbReference type="Proteomes" id="UP000594979"/>
    </source>
</evidence>
<sequence length="172" mass="19295">MTSTPDFGLGPDTDFDTGIDPDRDLMIERIIRAPRQAVWSAWTDPAQLVQWWIPSPLVLRVDALDLRPGGAFVTRMSEDGQTFTSHVDAVFLRIEEDSRLVFTNAVDSSWHPAQPAPVTMTTEIILGDSEFGTDYRAIVRHASPEQRALHEELGFFEGWGTVTEALARLVER</sequence>
<name>A0A7T2THY7_9MICO</name>
<comment type="similarity">
    <text evidence="1">Belongs to the AHA1 family.</text>
</comment>
<proteinExistence type="inferred from homology"/>
<dbReference type="RefSeq" id="WP_193338463.1">
    <property type="nucleotide sequence ID" value="NZ_CP065682.1"/>
</dbReference>
<dbReference type="InterPro" id="IPR013538">
    <property type="entry name" value="ASHA1/2-like_C"/>
</dbReference>
<accession>A0A7T2THY7</accession>
<dbReference type="SUPFAM" id="SSF55961">
    <property type="entry name" value="Bet v1-like"/>
    <property type="match status" value="1"/>
</dbReference>
<evidence type="ECO:0000256" key="1">
    <source>
        <dbReference type="ARBA" id="ARBA00006817"/>
    </source>
</evidence>
<dbReference type="EMBL" id="CP065682">
    <property type="protein sequence ID" value="QPS34161.1"/>
    <property type="molecule type" value="Genomic_DNA"/>
</dbReference>
<dbReference type="AlphaFoldDB" id="A0A7T2THY7"/>
<reference evidence="3 4" key="1">
    <citation type="submission" date="2020-12" db="EMBL/GenBank/DDBJ databases">
        <title>FDA dAtabase for Regulatory Grade micrObial Sequences (FDA-ARGOS): Supporting development and validation of Infectious Disease Dx tests.</title>
        <authorList>
            <person name="Sproer C."/>
            <person name="Gronow S."/>
            <person name="Severitt S."/>
            <person name="Schroder I."/>
            <person name="Tallon L."/>
            <person name="Sadzewicz L."/>
            <person name="Zhao X."/>
            <person name="Boylan J."/>
            <person name="Ott S."/>
            <person name="Bowen H."/>
            <person name="Vavikolanu K."/>
            <person name="Mehta A."/>
            <person name="Aluvathingal J."/>
            <person name="Nadendla S."/>
            <person name="Lowell S."/>
            <person name="Myers T."/>
            <person name="Yan Y."/>
            <person name="Sichtig H."/>
        </authorList>
    </citation>
    <scope>NUCLEOTIDE SEQUENCE [LARGE SCALE GENOMIC DNA]</scope>
    <source>
        <strain evidence="3 4">FDAARGOS_902</strain>
    </source>
</reference>